<evidence type="ECO:0000313" key="6">
    <source>
        <dbReference type="Proteomes" id="UP000521872"/>
    </source>
</evidence>
<feature type="compositionally biased region" description="Low complexity" evidence="3">
    <location>
        <begin position="1"/>
        <end position="19"/>
    </location>
</feature>
<accession>A0A8H4QGK1</accession>
<keyword evidence="6" id="KW-1185">Reference proteome</keyword>
<dbReference type="InterPro" id="IPR011701">
    <property type="entry name" value="MFS"/>
</dbReference>
<dbReference type="SUPFAM" id="SSF103473">
    <property type="entry name" value="MFS general substrate transporter"/>
    <property type="match status" value="1"/>
</dbReference>
<feature type="transmembrane region" description="Helical" evidence="4">
    <location>
        <begin position="401"/>
        <end position="423"/>
    </location>
</feature>
<dbReference type="PANTHER" id="PTHR11360:SF234">
    <property type="entry name" value="MFS-TYPE TRANSPORTER DBAD-RELATED"/>
    <property type="match status" value="1"/>
</dbReference>
<feature type="transmembrane region" description="Helical" evidence="4">
    <location>
        <begin position="70"/>
        <end position="93"/>
    </location>
</feature>
<feature type="transmembrane region" description="Helical" evidence="4">
    <location>
        <begin position="312"/>
        <end position="331"/>
    </location>
</feature>
<dbReference type="GO" id="GO:0016020">
    <property type="term" value="C:membrane"/>
    <property type="evidence" value="ECO:0007669"/>
    <property type="project" value="UniProtKB-SubCell"/>
</dbReference>
<feature type="transmembrane region" description="Helical" evidence="4">
    <location>
        <begin position="343"/>
        <end position="361"/>
    </location>
</feature>
<dbReference type="Proteomes" id="UP000521872">
    <property type="component" value="Unassembled WGS sequence"/>
</dbReference>
<keyword evidence="4" id="KW-1133">Transmembrane helix</keyword>
<keyword evidence="4" id="KW-0812">Transmembrane</keyword>
<feature type="transmembrane region" description="Helical" evidence="4">
    <location>
        <begin position="143"/>
        <end position="161"/>
    </location>
</feature>
<name>A0A8H4QGK1_9AGAR</name>
<reference evidence="5 6" key="1">
    <citation type="submission" date="2019-12" db="EMBL/GenBank/DDBJ databases">
        <authorList>
            <person name="Floudas D."/>
            <person name="Bentzer J."/>
            <person name="Ahren D."/>
            <person name="Johansson T."/>
            <person name="Persson P."/>
            <person name="Tunlid A."/>
        </authorList>
    </citation>
    <scope>NUCLEOTIDE SEQUENCE [LARGE SCALE GENOMIC DNA]</scope>
    <source>
        <strain evidence="5 6">CBS 102.39</strain>
    </source>
</reference>
<dbReference type="AlphaFoldDB" id="A0A8H4QGK1"/>
<feature type="transmembrane region" description="Helical" evidence="4">
    <location>
        <begin position="167"/>
        <end position="190"/>
    </location>
</feature>
<feature type="transmembrane region" description="Helical" evidence="4">
    <location>
        <begin position="237"/>
        <end position="256"/>
    </location>
</feature>
<dbReference type="InterPro" id="IPR050327">
    <property type="entry name" value="Proton-linked_MCT"/>
</dbReference>
<evidence type="ECO:0000313" key="5">
    <source>
        <dbReference type="EMBL" id="KAF4610518.1"/>
    </source>
</evidence>
<feature type="transmembrane region" description="Helical" evidence="4">
    <location>
        <begin position="202"/>
        <end position="225"/>
    </location>
</feature>
<organism evidence="5 6">
    <name type="scientific">Agrocybe pediades</name>
    <dbReference type="NCBI Taxonomy" id="84607"/>
    <lineage>
        <taxon>Eukaryota</taxon>
        <taxon>Fungi</taxon>
        <taxon>Dikarya</taxon>
        <taxon>Basidiomycota</taxon>
        <taxon>Agaricomycotina</taxon>
        <taxon>Agaricomycetes</taxon>
        <taxon>Agaricomycetidae</taxon>
        <taxon>Agaricales</taxon>
        <taxon>Agaricineae</taxon>
        <taxon>Strophariaceae</taxon>
        <taxon>Agrocybe</taxon>
    </lineage>
</organism>
<comment type="caution">
    <text evidence="5">The sequence shown here is derived from an EMBL/GenBank/DDBJ whole genome shotgun (WGS) entry which is preliminary data.</text>
</comment>
<dbReference type="Gene3D" id="1.20.1250.20">
    <property type="entry name" value="MFS general substrate transporter like domains"/>
    <property type="match status" value="2"/>
</dbReference>
<protein>
    <recommendedName>
        <fullName evidence="7">MFS general substrate transporter</fullName>
    </recommendedName>
</protein>
<gene>
    <name evidence="5" type="ORF">D9613_006743</name>
</gene>
<proteinExistence type="inferred from homology"/>
<dbReference type="EMBL" id="JAACJL010000058">
    <property type="protein sequence ID" value="KAF4610518.1"/>
    <property type="molecule type" value="Genomic_DNA"/>
</dbReference>
<feature type="transmembrane region" description="Helical" evidence="4">
    <location>
        <begin position="435"/>
        <end position="456"/>
    </location>
</feature>
<comment type="similarity">
    <text evidence="2">Belongs to the major facilitator superfamily. Monocarboxylate porter (TC 2.A.1.13) family.</text>
</comment>
<dbReference type="GO" id="GO:0022857">
    <property type="term" value="F:transmembrane transporter activity"/>
    <property type="evidence" value="ECO:0007669"/>
    <property type="project" value="InterPro"/>
</dbReference>
<dbReference type="PANTHER" id="PTHR11360">
    <property type="entry name" value="MONOCARBOXYLATE TRANSPORTER"/>
    <property type="match status" value="1"/>
</dbReference>
<feature type="region of interest" description="Disordered" evidence="3">
    <location>
        <begin position="1"/>
        <end position="28"/>
    </location>
</feature>
<evidence type="ECO:0000256" key="3">
    <source>
        <dbReference type="SAM" id="MobiDB-lite"/>
    </source>
</evidence>
<comment type="subcellular location">
    <subcellularLocation>
        <location evidence="1">Membrane</location>
        <topology evidence="1">Multi-pass membrane protein</topology>
    </subcellularLocation>
</comment>
<keyword evidence="4" id="KW-0472">Membrane</keyword>
<evidence type="ECO:0000256" key="2">
    <source>
        <dbReference type="ARBA" id="ARBA00006727"/>
    </source>
</evidence>
<feature type="transmembrane region" description="Helical" evidence="4">
    <location>
        <begin position="277"/>
        <end position="300"/>
    </location>
</feature>
<feature type="transmembrane region" description="Helical" evidence="4">
    <location>
        <begin position="113"/>
        <end position="131"/>
    </location>
</feature>
<dbReference type="Pfam" id="PF07690">
    <property type="entry name" value="MFS_1"/>
    <property type="match status" value="1"/>
</dbReference>
<evidence type="ECO:0000256" key="1">
    <source>
        <dbReference type="ARBA" id="ARBA00004141"/>
    </source>
</evidence>
<evidence type="ECO:0000256" key="4">
    <source>
        <dbReference type="SAM" id="Phobius"/>
    </source>
</evidence>
<sequence>MQHSNSSSSLDGRSSRSNSECNVSPNMTIINSSPSVDLLDSPEKKEVYNLSNNLPPVNLRRCAEGRTETVNAWLTVAGAWLILFASIGNIYSFGAYQDFYTRVFLHEFSPSQLGWMGSVQTMLPFAGGLVAGKLFDKGYFRHVVLAGSAILLVSLFMLSLAHEGQYYQVFLSQSIGVGLGAGLILAPTNGIVSLHFTKNRNLAYGIALTGVSLGAVALPIILNHLIPRIGFAKAVRVDAYIVAGCFAVGHCLLRIPESYKNRKPTVIHIGKFFRDPAYVLFMAGSMMVAFGIYFPLIYMQLFSVLHHIDTNLAFYSIAIINGSSAVGRLGANYLADKFGVWRLQVPVTILAGISIWSMLAINTSTSMIVICAFYGIFSGAWLSLTMGGLSSLASGPEEIGARIGIAFAICSLGLLGSIPAQGALLTDMFLWTRPVAFSGSMMFGASLMYALTWWLVSKKKRAFSTVV</sequence>
<evidence type="ECO:0008006" key="7">
    <source>
        <dbReference type="Google" id="ProtNLM"/>
    </source>
</evidence>
<dbReference type="InterPro" id="IPR036259">
    <property type="entry name" value="MFS_trans_sf"/>
</dbReference>
<feature type="transmembrane region" description="Helical" evidence="4">
    <location>
        <begin position="367"/>
        <end position="389"/>
    </location>
</feature>